<sequence length="76" mass="8883">MFTWGFLRSNLPRAARTVKVRRGVVVEEGVRRRTVVGWRKEEERGVSLWVLVEERKGVEIREEDEAWGNSISLEEA</sequence>
<proteinExistence type="predicted"/>
<accession>A0ABT5SLD8</accession>
<evidence type="ECO:0000313" key="2">
    <source>
        <dbReference type="Proteomes" id="UP001218170"/>
    </source>
</evidence>
<feature type="non-terminal residue" evidence="1">
    <location>
        <position position="76"/>
    </location>
</feature>
<comment type="caution">
    <text evidence="1">The sequence shown here is derived from an EMBL/GenBank/DDBJ whole genome shotgun (WGS) entry which is preliminary data.</text>
</comment>
<protein>
    <submittedName>
        <fullName evidence="1">Uncharacterized protein</fullName>
    </submittedName>
</protein>
<name>A0ABT5SLD8_9MICO</name>
<dbReference type="EMBL" id="JAQZCI010000014">
    <property type="protein sequence ID" value="MDD7963655.1"/>
    <property type="molecule type" value="Genomic_DNA"/>
</dbReference>
<reference evidence="1 2" key="1">
    <citation type="submission" date="2023-02" db="EMBL/GenBank/DDBJ databases">
        <title>Study of novel species of the Microbacterium genus.</title>
        <authorList>
            <person name="Arroyo-Herrera I."/>
            <person name="Roman-Ponce B."/>
            <person name="Vasquez-Murrieta M.S."/>
        </authorList>
    </citation>
    <scope>NUCLEOTIDE SEQUENCE [LARGE SCALE GENOMIC DNA]</scope>
    <source>
        <strain evidence="1 2">NE1TT3</strain>
    </source>
</reference>
<keyword evidence="2" id="KW-1185">Reference proteome</keyword>
<gene>
    <name evidence="1" type="ORF">PUW80_15000</name>
</gene>
<organism evidence="1 2">
    <name type="scientific">Microbacterium thalli</name>
    <dbReference type="NCBI Taxonomy" id="3027921"/>
    <lineage>
        <taxon>Bacteria</taxon>
        <taxon>Bacillati</taxon>
        <taxon>Actinomycetota</taxon>
        <taxon>Actinomycetes</taxon>
        <taxon>Micrococcales</taxon>
        <taxon>Microbacteriaceae</taxon>
        <taxon>Microbacterium</taxon>
    </lineage>
</organism>
<dbReference type="Proteomes" id="UP001218170">
    <property type="component" value="Unassembled WGS sequence"/>
</dbReference>
<evidence type="ECO:0000313" key="1">
    <source>
        <dbReference type="EMBL" id="MDD7963655.1"/>
    </source>
</evidence>